<dbReference type="Proteomes" id="UP000031307">
    <property type="component" value="Unassembled WGS sequence"/>
</dbReference>
<dbReference type="Pfam" id="PF01370">
    <property type="entry name" value="Epimerase"/>
    <property type="match status" value="1"/>
</dbReference>
<dbReference type="PATRIC" id="fig|83552.4.peg.2134"/>
<comment type="pathway">
    <text evidence="3">Carbohydrate metabolism; galactose metabolism.</text>
</comment>
<dbReference type="SUPFAM" id="SSF51735">
    <property type="entry name" value="NAD(P)-binding Rossmann-fold domains"/>
    <property type="match status" value="1"/>
</dbReference>
<dbReference type="AlphaFoldDB" id="A0A0C1BZB6"/>
<dbReference type="InterPro" id="IPR001509">
    <property type="entry name" value="Epimerase_deHydtase"/>
</dbReference>
<evidence type="ECO:0000313" key="13">
    <source>
        <dbReference type="EMBL" id="KIA76771.1"/>
    </source>
</evidence>
<evidence type="ECO:0000256" key="2">
    <source>
        <dbReference type="ARBA" id="ARBA00001911"/>
    </source>
</evidence>
<organism evidence="13 14">
    <name type="scientific">Parachlamydia acanthamoebae</name>
    <dbReference type="NCBI Taxonomy" id="83552"/>
    <lineage>
        <taxon>Bacteria</taxon>
        <taxon>Pseudomonadati</taxon>
        <taxon>Chlamydiota</taxon>
        <taxon>Chlamydiia</taxon>
        <taxon>Parachlamydiales</taxon>
        <taxon>Parachlamydiaceae</taxon>
        <taxon>Parachlamydia</taxon>
    </lineage>
</organism>
<comment type="caution">
    <text evidence="13">The sequence shown here is derived from an EMBL/GenBank/DDBJ whole genome shotgun (WGS) entry which is preliminary data.</text>
</comment>
<dbReference type="InterPro" id="IPR036291">
    <property type="entry name" value="NAD(P)-bd_dom_sf"/>
</dbReference>
<comment type="similarity">
    <text evidence="4">Belongs to the NAD(P)-dependent epimerase/dehydratase family.</text>
</comment>
<dbReference type="GO" id="GO:0005829">
    <property type="term" value="C:cytosol"/>
    <property type="evidence" value="ECO:0007669"/>
    <property type="project" value="TreeGrafter"/>
</dbReference>
<evidence type="ECO:0000256" key="9">
    <source>
        <dbReference type="ARBA" id="ARBA00023235"/>
    </source>
</evidence>
<dbReference type="Gene3D" id="3.40.50.720">
    <property type="entry name" value="NAD(P)-binding Rossmann-like Domain"/>
    <property type="match status" value="1"/>
</dbReference>
<dbReference type="GO" id="GO:0003978">
    <property type="term" value="F:UDP-glucose 4-epimerase activity"/>
    <property type="evidence" value="ECO:0007669"/>
    <property type="project" value="UniProtKB-EC"/>
</dbReference>
<evidence type="ECO:0000259" key="12">
    <source>
        <dbReference type="Pfam" id="PF01370"/>
    </source>
</evidence>
<evidence type="ECO:0000256" key="11">
    <source>
        <dbReference type="ARBA" id="ARBA00033067"/>
    </source>
</evidence>
<keyword evidence="9" id="KW-0413">Isomerase</keyword>
<evidence type="ECO:0000256" key="4">
    <source>
        <dbReference type="ARBA" id="ARBA00007637"/>
    </source>
</evidence>
<keyword evidence="8" id="KW-0119">Carbohydrate metabolism</keyword>
<dbReference type="EC" id="5.1.3.2" evidence="5"/>
<evidence type="ECO:0000256" key="7">
    <source>
        <dbReference type="ARBA" id="ARBA00023027"/>
    </source>
</evidence>
<feature type="domain" description="NAD-dependent epimerase/dehydratase" evidence="12">
    <location>
        <begin position="6"/>
        <end position="235"/>
    </location>
</feature>
<reference evidence="13 14" key="1">
    <citation type="journal article" date="2014" name="Mol. Biol. Evol.">
        <title>Massive expansion of Ubiquitination-related gene families within the Chlamydiae.</title>
        <authorList>
            <person name="Domman D."/>
            <person name="Collingro A."/>
            <person name="Lagkouvardos I."/>
            <person name="Gehre L."/>
            <person name="Weinmaier T."/>
            <person name="Rattei T."/>
            <person name="Subtil A."/>
            <person name="Horn M."/>
        </authorList>
    </citation>
    <scope>NUCLEOTIDE SEQUENCE [LARGE SCALE GENOMIC DNA]</scope>
    <source>
        <strain evidence="13 14">OEW1</strain>
    </source>
</reference>
<evidence type="ECO:0000256" key="3">
    <source>
        <dbReference type="ARBA" id="ARBA00004947"/>
    </source>
</evidence>
<protein>
    <recommendedName>
        <fullName evidence="6">UDP-glucose 4-epimerase</fullName>
        <ecNumber evidence="5">5.1.3.2</ecNumber>
    </recommendedName>
    <alternativeName>
        <fullName evidence="11">Galactowaldenase</fullName>
    </alternativeName>
    <alternativeName>
        <fullName evidence="10">UDP-galactose 4-epimerase</fullName>
    </alternativeName>
</protein>
<evidence type="ECO:0000256" key="6">
    <source>
        <dbReference type="ARBA" id="ARBA00018569"/>
    </source>
</evidence>
<proteinExistence type="inferred from homology"/>
<evidence type="ECO:0000313" key="14">
    <source>
        <dbReference type="Proteomes" id="UP000031307"/>
    </source>
</evidence>
<dbReference type="PANTHER" id="PTHR43725:SF47">
    <property type="entry name" value="UDP-GLUCOSE 4-EPIMERASE"/>
    <property type="match status" value="1"/>
</dbReference>
<dbReference type="EMBL" id="JSAM01000106">
    <property type="protein sequence ID" value="KIA76771.1"/>
    <property type="molecule type" value="Genomic_DNA"/>
</dbReference>
<dbReference type="PANTHER" id="PTHR43725">
    <property type="entry name" value="UDP-GLUCOSE 4-EPIMERASE"/>
    <property type="match status" value="1"/>
</dbReference>
<keyword evidence="7" id="KW-0520">NAD</keyword>
<evidence type="ECO:0000256" key="1">
    <source>
        <dbReference type="ARBA" id="ARBA00000083"/>
    </source>
</evidence>
<dbReference type="GO" id="GO:0006012">
    <property type="term" value="P:galactose metabolic process"/>
    <property type="evidence" value="ECO:0007669"/>
    <property type="project" value="UniProtKB-KW"/>
</dbReference>
<comment type="catalytic activity">
    <reaction evidence="1">
        <text>UDP-alpha-D-glucose = UDP-alpha-D-galactose</text>
        <dbReference type="Rhea" id="RHEA:22168"/>
        <dbReference type="ChEBI" id="CHEBI:58885"/>
        <dbReference type="ChEBI" id="CHEBI:66914"/>
        <dbReference type="EC" id="5.1.3.2"/>
    </reaction>
</comment>
<accession>A0A0C1BZB6</accession>
<evidence type="ECO:0000256" key="8">
    <source>
        <dbReference type="ARBA" id="ARBA00023144"/>
    </source>
</evidence>
<gene>
    <name evidence="13" type="ORF">DB43_HK00440</name>
</gene>
<evidence type="ECO:0000256" key="10">
    <source>
        <dbReference type="ARBA" id="ARBA00031367"/>
    </source>
</evidence>
<keyword evidence="8" id="KW-0299">Galactose metabolism</keyword>
<comment type="cofactor">
    <cofactor evidence="2">
        <name>NAD(+)</name>
        <dbReference type="ChEBI" id="CHEBI:57540"/>
    </cofactor>
</comment>
<evidence type="ECO:0000256" key="5">
    <source>
        <dbReference type="ARBA" id="ARBA00013189"/>
    </source>
</evidence>
<name>A0A0C1BZB6_9BACT</name>
<sequence length="317" mass="36445">MYKMRILFTGASSFSGMWMVKQLAAQGHQVTAIFKRSHTDYSGTRGQRVQAILPFVQAIFNCSFGSQRFLELIANKGPWDLFCHHAADVTNYKSPEFDVGIAVANNVSHLKQVLEALLMQQCKKVVLTGTVFEQNEGDGTYPLKAFSPYGLSKGLTSEIFRFYIEKLDMKLGKFVIPNPFGPYEEPRFTAYLVQKWFKKEVAAVSHPSYVRDNIHVALLAKAYVHFIENLKDEPGFEKLNPSGYVESQGSFTKRFSSELRPRLDLSCEFELHTQTDYSEPKERYNTDPLRYLEWDEQKAWDELAVFYQQTYGSYKHG</sequence>